<evidence type="ECO:0000313" key="2">
    <source>
        <dbReference type="Proteomes" id="UP001162156"/>
    </source>
</evidence>
<dbReference type="Gene3D" id="1.10.418.10">
    <property type="entry name" value="Calponin-like domain"/>
    <property type="match status" value="1"/>
</dbReference>
<accession>A0AAV8ZHT9</accession>
<dbReference type="Proteomes" id="UP001162156">
    <property type="component" value="Unassembled WGS sequence"/>
</dbReference>
<dbReference type="AlphaFoldDB" id="A0AAV8ZHT9"/>
<evidence type="ECO:0008006" key="3">
    <source>
        <dbReference type="Google" id="ProtNLM"/>
    </source>
</evidence>
<sequence>MFISLAHLQYGIDYINRDNFLNELDNGVVLCHLAQVICESAKRAIGAGFIKGVCVKIMFL</sequence>
<dbReference type="EMBL" id="JANEYF010001442">
    <property type="protein sequence ID" value="KAJ8964122.1"/>
    <property type="molecule type" value="Genomic_DNA"/>
</dbReference>
<reference evidence="1" key="1">
    <citation type="journal article" date="2023" name="Insect Mol. Biol.">
        <title>Genome sequencing provides insights into the evolution of gene families encoding plant cell wall-degrading enzymes in longhorned beetles.</title>
        <authorList>
            <person name="Shin N.R."/>
            <person name="Okamura Y."/>
            <person name="Kirsch R."/>
            <person name="Pauchet Y."/>
        </authorList>
    </citation>
    <scope>NUCLEOTIDE SEQUENCE</scope>
    <source>
        <strain evidence="1">RBIC_L_NR</strain>
    </source>
</reference>
<dbReference type="SUPFAM" id="SSF47576">
    <property type="entry name" value="Calponin-homology domain, CH-domain"/>
    <property type="match status" value="1"/>
</dbReference>
<protein>
    <recommendedName>
        <fullName evidence="3">Calponin-homology (CH) domain-containing protein</fullName>
    </recommendedName>
</protein>
<proteinExistence type="predicted"/>
<comment type="caution">
    <text evidence="1">The sequence shown here is derived from an EMBL/GenBank/DDBJ whole genome shotgun (WGS) entry which is preliminary data.</text>
</comment>
<gene>
    <name evidence="1" type="ORF">NQ314_005118</name>
</gene>
<name>A0AAV8ZHT9_9CUCU</name>
<dbReference type="InterPro" id="IPR036872">
    <property type="entry name" value="CH_dom_sf"/>
</dbReference>
<keyword evidence="2" id="KW-1185">Reference proteome</keyword>
<evidence type="ECO:0000313" key="1">
    <source>
        <dbReference type="EMBL" id="KAJ8964122.1"/>
    </source>
</evidence>
<organism evidence="1 2">
    <name type="scientific">Rhamnusium bicolor</name>
    <dbReference type="NCBI Taxonomy" id="1586634"/>
    <lineage>
        <taxon>Eukaryota</taxon>
        <taxon>Metazoa</taxon>
        <taxon>Ecdysozoa</taxon>
        <taxon>Arthropoda</taxon>
        <taxon>Hexapoda</taxon>
        <taxon>Insecta</taxon>
        <taxon>Pterygota</taxon>
        <taxon>Neoptera</taxon>
        <taxon>Endopterygota</taxon>
        <taxon>Coleoptera</taxon>
        <taxon>Polyphaga</taxon>
        <taxon>Cucujiformia</taxon>
        <taxon>Chrysomeloidea</taxon>
        <taxon>Cerambycidae</taxon>
        <taxon>Lepturinae</taxon>
        <taxon>Rhagiini</taxon>
        <taxon>Rhamnusium</taxon>
    </lineage>
</organism>